<dbReference type="SUPFAM" id="SSF54060">
    <property type="entry name" value="His-Me finger endonucleases"/>
    <property type="match status" value="1"/>
</dbReference>
<dbReference type="OrthoDB" id="29324at10239"/>
<keyword evidence="3" id="KW-1185">Reference proteome</keyword>
<dbReference type="Gene3D" id="3.90.75.20">
    <property type="match status" value="1"/>
</dbReference>
<evidence type="ECO:0000313" key="2">
    <source>
        <dbReference type="EMBL" id="AOZ63750.1"/>
    </source>
</evidence>
<accession>A0A1I9SAE4</accession>
<dbReference type="Proteomes" id="UP000224902">
    <property type="component" value="Segment"/>
</dbReference>
<evidence type="ECO:0000259" key="1">
    <source>
        <dbReference type="Pfam" id="PF13392"/>
    </source>
</evidence>
<keyword evidence="2" id="KW-0540">Nuclease</keyword>
<dbReference type="EMBL" id="KX774321">
    <property type="protein sequence ID" value="AOZ63750.1"/>
    <property type="molecule type" value="Genomic_DNA"/>
</dbReference>
<reference evidence="3" key="1">
    <citation type="submission" date="2016-08" db="EMBL/GenBank/DDBJ databases">
        <authorList>
            <person name="Seilhamer J.J."/>
        </authorList>
    </citation>
    <scope>NUCLEOTIDE SEQUENCE [LARGE SCALE GENOMIC DNA]</scope>
</reference>
<protein>
    <submittedName>
        <fullName evidence="2">HNH endonuclease</fullName>
    </submittedName>
</protein>
<proteinExistence type="predicted"/>
<dbReference type="InterPro" id="IPR003615">
    <property type="entry name" value="HNH_nuc"/>
</dbReference>
<evidence type="ECO:0000313" key="3">
    <source>
        <dbReference type="Proteomes" id="UP000224902"/>
    </source>
</evidence>
<sequence length="177" mass="20538">MIRICGFENCSREIKWSGLCASHASQKNRGEELKPLKLPKLGCDFEGCDKPHRSKGYCNSHVAQLNRGKPLTKINEKINVGFRRQDGYIALFKPDHPESSKSGHIMEHRYVMSEHLGRPLKKCENVHHINGVRDDNRIENLELWVRPQPNGQRVDDLLDWVIENYNSELQERLKNEV</sequence>
<dbReference type="Pfam" id="PF13392">
    <property type="entry name" value="HNH_3"/>
    <property type="match status" value="1"/>
</dbReference>
<organism evidence="2 3">
    <name type="scientific">Rhodococcus phage Weasels2</name>
    <dbReference type="NCBI Taxonomy" id="1897437"/>
    <lineage>
        <taxon>Viruses</taxon>
        <taxon>Duplodnaviria</taxon>
        <taxon>Heunggongvirae</taxon>
        <taxon>Uroviricota</taxon>
        <taxon>Caudoviricetes</taxon>
        <taxon>Weaselvirus</taxon>
        <taxon>Weaselvirus weasel</taxon>
    </lineage>
</organism>
<dbReference type="GO" id="GO:0004519">
    <property type="term" value="F:endonuclease activity"/>
    <property type="evidence" value="ECO:0007669"/>
    <property type="project" value="UniProtKB-KW"/>
</dbReference>
<gene>
    <name evidence="2" type="ORF">SEA_WEASELS2_171</name>
</gene>
<dbReference type="InterPro" id="IPR044925">
    <property type="entry name" value="His-Me_finger_sf"/>
</dbReference>
<keyword evidence="2" id="KW-0255">Endonuclease</keyword>
<name>A0A1I9SAE4_9CAUD</name>
<feature type="domain" description="HNH nuclease" evidence="1">
    <location>
        <begin position="108"/>
        <end position="143"/>
    </location>
</feature>
<keyword evidence="2" id="KW-0378">Hydrolase</keyword>